<protein>
    <submittedName>
        <fullName evidence="2">Os07g0524300 protein</fullName>
    </submittedName>
</protein>
<evidence type="ECO:0000313" key="3">
    <source>
        <dbReference type="Proteomes" id="UP000059680"/>
    </source>
</evidence>
<dbReference type="Proteomes" id="UP000059680">
    <property type="component" value="Chromosome 7"/>
</dbReference>
<proteinExistence type="predicted"/>
<feature type="compositionally biased region" description="Basic and acidic residues" evidence="1">
    <location>
        <begin position="89"/>
        <end position="122"/>
    </location>
</feature>
<dbReference type="OMA" id="RREHLHG"/>
<dbReference type="PaxDb" id="39947-A0A0P0X6T0"/>
<dbReference type="InParanoid" id="A0A0P0X6T0"/>
<dbReference type="Gramene" id="Os07t0524300-01">
    <property type="protein sequence ID" value="Os07t0524300-01"/>
    <property type="gene ID" value="Os07g0524300"/>
</dbReference>
<feature type="region of interest" description="Disordered" evidence="1">
    <location>
        <begin position="73"/>
        <end position="147"/>
    </location>
</feature>
<accession>A0A0P0X6T0</accession>
<gene>
    <name evidence="2" type="ordered locus">Os07g0524300</name>
    <name evidence="2" type="ORF">OSNPB_070524300</name>
</gene>
<dbReference type="FunCoup" id="A0A0P0X6T0">
    <property type="interactions" value="4"/>
</dbReference>
<reference evidence="2 3" key="3">
    <citation type="journal article" date="2013" name="Rice">
        <title>Improvement of the Oryza sativa Nipponbare reference genome using next generation sequence and optical map data.</title>
        <authorList>
            <person name="Kawahara Y."/>
            <person name="de la Bastide M."/>
            <person name="Hamilton J.P."/>
            <person name="Kanamori H."/>
            <person name="McCombie W.R."/>
            <person name="Ouyang S."/>
            <person name="Schwartz D.C."/>
            <person name="Tanaka T."/>
            <person name="Wu J."/>
            <person name="Zhou S."/>
            <person name="Childs K.L."/>
            <person name="Davidson R.M."/>
            <person name="Lin H."/>
            <person name="Quesada-Ocampo L."/>
            <person name="Vaillancourt B."/>
            <person name="Sakai H."/>
            <person name="Lee S.S."/>
            <person name="Kim J."/>
            <person name="Numa H."/>
            <person name="Itoh T."/>
            <person name="Buell C.R."/>
            <person name="Matsumoto T."/>
        </authorList>
    </citation>
    <scope>NUCLEOTIDE SEQUENCE [LARGE SCALE GENOMIC DNA]</scope>
    <source>
        <strain evidence="3">cv. Nipponbare</strain>
    </source>
</reference>
<organism evidence="2 3">
    <name type="scientific">Oryza sativa subsp. japonica</name>
    <name type="common">Rice</name>
    <dbReference type="NCBI Taxonomy" id="39947"/>
    <lineage>
        <taxon>Eukaryota</taxon>
        <taxon>Viridiplantae</taxon>
        <taxon>Streptophyta</taxon>
        <taxon>Embryophyta</taxon>
        <taxon>Tracheophyta</taxon>
        <taxon>Spermatophyta</taxon>
        <taxon>Magnoliopsida</taxon>
        <taxon>Liliopsida</taxon>
        <taxon>Poales</taxon>
        <taxon>Poaceae</taxon>
        <taxon>BOP clade</taxon>
        <taxon>Oryzoideae</taxon>
        <taxon>Oryzeae</taxon>
        <taxon>Oryzinae</taxon>
        <taxon>Oryza</taxon>
        <taxon>Oryza sativa</taxon>
    </lineage>
</organism>
<reference evidence="3" key="1">
    <citation type="journal article" date="2005" name="Nature">
        <title>The map-based sequence of the rice genome.</title>
        <authorList>
            <consortium name="International rice genome sequencing project (IRGSP)"/>
            <person name="Matsumoto T."/>
            <person name="Wu J."/>
            <person name="Kanamori H."/>
            <person name="Katayose Y."/>
            <person name="Fujisawa M."/>
            <person name="Namiki N."/>
            <person name="Mizuno H."/>
            <person name="Yamamoto K."/>
            <person name="Antonio B.A."/>
            <person name="Baba T."/>
            <person name="Sakata K."/>
            <person name="Nagamura Y."/>
            <person name="Aoki H."/>
            <person name="Arikawa K."/>
            <person name="Arita K."/>
            <person name="Bito T."/>
            <person name="Chiden Y."/>
            <person name="Fujitsuka N."/>
            <person name="Fukunaka R."/>
            <person name="Hamada M."/>
            <person name="Harada C."/>
            <person name="Hayashi A."/>
            <person name="Hijishita S."/>
            <person name="Honda M."/>
            <person name="Hosokawa S."/>
            <person name="Ichikawa Y."/>
            <person name="Idonuma A."/>
            <person name="Iijima M."/>
            <person name="Ikeda M."/>
            <person name="Ikeno M."/>
            <person name="Ito K."/>
            <person name="Ito S."/>
            <person name="Ito T."/>
            <person name="Ito Y."/>
            <person name="Ito Y."/>
            <person name="Iwabuchi A."/>
            <person name="Kamiya K."/>
            <person name="Karasawa W."/>
            <person name="Kurita K."/>
            <person name="Katagiri S."/>
            <person name="Kikuta A."/>
            <person name="Kobayashi H."/>
            <person name="Kobayashi N."/>
            <person name="Machita K."/>
            <person name="Maehara T."/>
            <person name="Masukawa M."/>
            <person name="Mizubayashi T."/>
            <person name="Mukai Y."/>
            <person name="Nagasaki H."/>
            <person name="Nagata Y."/>
            <person name="Naito S."/>
            <person name="Nakashima M."/>
            <person name="Nakama Y."/>
            <person name="Nakamichi Y."/>
            <person name="Nakamura M."/>
            <person name="Meguro A."/>
            <person name="Negishi M."/>
            <person name="Ohta I."/>
            <person name="Ohta T."/>
            <person name="Okamoto M."/>
            <person name="Ono N."/>
            <person name="Saji S."/>
            <person name="Sakaguchi M."/>
            <person name="Sakai K."/>
            <person name="Shibata M."/>
            <person name="Shimokawa T."/>
            <person name="Song J."/>
            <person name="Takazaki Y."/>
            <person name="Terasawa K."/>
            <person name="Tsugane M."/>
            <person name="Tsuji K."/>
            <person name="Ueda S."/>
            <person name="Waki K."/>
            <person name="Yamagata H."/>
            <person name="Yamamoto M."/>
            <person name="Yamamoto S."/>
            <person name="Yamane H."/>
            <person name="Yoshiki S."/>
            <person name="Yoshihara R."/>
            <person name="Yukawa K."/>
            <person name="Zhong H."/>
            <person name="Yano M."/>
            <person name="Yuan Q."/>
            <person name="Ouyang S."/>
            <person name="Liu J."/>
            <person name="Jones K.M."/>
            <person name="Gansberger K."/>
            <person name="Moffat K."/>
            <person name="Hill J."/>
            <person name="Bera J."/>
            <person name="Fadrosh D."/>
            <person name="Jin S."/>
            <person name="Johri S."/>
            <person name="Kim M."/>
            <person name="Overton L."/>
            <person name="Reardon M."/>
            <person name="Tsitrin T."/>
            <person name="Vuong H."/>
            <person name="Weaver B."/>
            <person name="Ciecko A."/>
            <person name="Tallon L."/>
            <person name="Jackson J."/>
            <person name="Pai G."/>
            <person name="Aken S.V."/>
            <person name="Utterback T."/>
            <person name="Reidmuller S."/>
            <person name="Feldblyum T."/>
            <person name="Hsiao J."/>
            <person name="Zismann V."/>
            <person name="Iobst S."/>
            <person name="de Vazeille A.R."/>
            <person name="Buell C.R."/>
            <person name="Ying K."/>
            <person name="Li Y."/>
            <person name="Lu T."/>
            <person name="Huang Y."/>
            <person name="Zhao Q."/>
            <person name="Feng Q."/>
            <person name="Zhang L."/>
            <person name="Zhu J."/>
            <person name="Weng Q."/>
            <person name="Mu J."/>
            <person name="Lu Y."/>
            <person name="Fan D."/>
            <person name="Liu Y."/>
            <person name="Guan J."/>
            <person name="Zhang Y."/>
            <person name="Yu S."/>
            <person name="Liu X."/>
            <person name="Zhang Y."/>
            <person name="Hong G."/>
            <person name="Han B."/>
            <person name="Choisne N."/>
            <person name="Demange N."/>
            <person name="Orjeda G."/>
            <person name="Samain S."/>
            <person name="Cattolico L."/>
            <person name="Pelletier E."/>
            <person name="Couloux A."/>
            <person name="Segurens B."/>
            <person name="Wincker P."/>
            <person name="D'Hont A."/>
            <person name="Scarpelli C."/>
            <person name="Weissenbach J."/>
            <person name="Salanoubat M."/>
            <person name="Quetier F."/>
            <person name="Yu Y."/>
            <person name="Kim H.R."/>
            <person name="Rambo T."/>
            <person name="Currie J."/>
            <person name="Collura K."/>
            <person name="Luo M."/>
            <person name="Yang T."/>
            <person name="Ammiraju J.S.S."/>
            <person name="Engler F."/>
            <person name="Soderlund C."/>
            <person name="Wing R.A."/>
            <person name="Palmer L.E."/>
            <person name="de la Bastide M."/>
            <person name="Spiegel L."/>
            <person name="Nascimento L."/>
            <person name="Zutavern T."/>
            <person name="O'Shaughnessy A."/>
            <person name="Dike S."/>
            <person name="Dedhia N."/>
            <person name="Preston R."/>
            <person name="Balija V."/>
            <person name="McCombie W.R."/>
            <person name="Chow T."/>
            <person name="Chen H."/>
            <person name="Chung M."/>
            <person name="Chen C."/>
            <person name="Shaw J."/>
            <person name="Wu H."/>
            <person name="Hsiao K."/>
            <person name="Chao Y."/>
            <person name="Chu M."/>
            <person name="Cheng C."/>
            <person name="Hour A."/>
            <person name="Lee P."/>
            <person name="Lin S."/>
            <person name="Lin Y."/>
            <person name="Liou J."/>
            <person name="Liu S."/>
            <person name="Hsing Y."/>
            <person name="Raghuvanshi S."/>
            <person name="Mohanty A."/>
            <person name="Bharti A.K."/>
            <person name="Gaur A."/>
            <person name="Gupta V."/>
            <person name="Kumar D."/>
            <person name="Ravi V."/>
            <person name="Vij S."/>
            <person name="Kapur A."/>
            <person name="Khurana P."/>
            <person name="Khurana P."/>
            <person name="Khurana J.P."/>
            <person name="Tyagi A.K."/>
            <person name="Gaikwad K."/>
            <person name="Singh A."/>
            <person name="Dalal V."/>
            <person name="Srivastava S."/>
            <person name="Dixit A."/>
            <person name="Pal A.K."/>
            <person name="Ghazi I.A."/>
            <person name="Yadav M."/>
            <person name="Pandit A."/>
            <person name="Bhargava A."/>
            <person name="Sureshbabu K."/>
            <person name="Batra K."/>
            <person name="Sharma T.R."/>
            <person name="Mohapatra T."/>
            <person name="Singh N.K."/>
            <person name="Messing J."/>
            <person name="Nelson A.B."/>
            <person name="Fuks G."/>
            <person name="Kavchok S."/>
            <person name="Keizer G."/>
            <person name="Linton E."/>
            <person name="Llaca V."/>
            <person name="Song R."/>
            <person name="Tanyolac B."/>
            <person name="Young S."/>
            <person name="Ho-Il K."/>
            <person name="Hahn J.H."/>
            <person name="Sangsakoo G."/>
            <person name="Vanavichit A."/>
            <person name="de Mattos Luiz.A.T."/>
            <person name="Zimmer P.D."/>
            <person name="Malone G."/>
            <person name="Dellagostin O."/>
            <person name="de Oliveira A.C."/>
            <person name="Bevan M."/>
            <person name="Bancroft I."/>
            <person name="Minx P."/>
            <person name="Cordum H."/>
            <person name="Wilson R."/>
            <person name="Cheng Z."/>
            <person name="Jin W."/>
            <person name="Jiang J."/>
            <person name="Leong S.A."/>
            <person name="Iwama H."/>
            <person name="Gojobori T."/>
            <person name="Itoh T."/>
            <person name="Niimura Y."/>
            <person name="Fujii Y."/>
            <person name="Habara T."/>
            <person name="Sakai H."/>
            <person name="Sato Y."/>
            <person name="Wilson G."/>
            <person name="Kumar K."/>
            <person name="McCouch S."/>
            <person name="Juretic N."/>
            <person name="Hoen D."/>
            <person name="Wright S."/>
            <person name="Bruskiewich R."/>
            <person name="Bureau T."/>
            <person name="Miyao A."/>
            <person name="Hirochika H."/>
            <person name="Nishikawa T."/>
            <person name="Kadowaki K."/>
            <person name="Sugiura M."/>
            <person name="Burr B."/>
            <person name="Sasaki T."/>
        </authorList>
    </citation>
    <scope>NUCLEOTIDE SEQUENCE [LARGE SCALE GENOMIC DNA]</scope>
    <source>
        <strain evidence="3">cv. Nipponbare</strain>
    </source>
</reference>
<feature type="non-terminal residue" evidence="2">
    <location>
        <position position="1"/>
    </location>
</feature>
<feature type="region of interest" description="Disordered" evidence="1">
    <location>
        <begin position="1"/>
        <end position="47"/>
    </location>
</feature>
<sequence length="163" mass="19310">RRRRLERQRPGDPLQGEVRRREHLHGVHLHRRPHLRRRPRPDLPARHHRLPHRVAVVPHHRHHLAILERRAVRVVRRHGHVEGQVQRRRRDEGEGGDARADDRRRHPRRPRPEHGEVERGEDGGEDDGGGERRAAADQRGLPPGGHVPRRRIWRLIDVLIIFS</sequence>
<evidence type="ECO:0000256" key="1">
    <source>
        <dbReference type="SAM" id="MobiDB-lite"/>
    </source>
</evidence>
<feature type="compositionally biased region" description="Basic residues" evidence="1">
    <location>
        <begin position="21"/>
        <end position="39"/>
    </location>
</feature>
<dbReference type="EMBL" id="AP014963">
    <property type="protein sequence ID" value="BAT01840.1"/>
    <property type="molecule type" value="Genomic_DNA"/>
</dbReference>
<keyword evidence="3" id="KW-1185">Reference proteome</keyword>
<name>A0A0P0X6T0_ORYSJ</name>
<evidence type="ECO:0000313" key="2">
    <source>
        <dbReference type="EMBL" id="BAT01840.1"/>
    </source>
</evidence>
<dbReference type="AlphaFoldDB" id="A0A0P0X6T0"/>
<reference evidence="2 3" key="2">
    <citation type="journal article" date="2013" name="Plant Cell Physiol.">
        <title>Rice Annotation Project Database (RAP-DB): an integrative and interactive database for rice genomics.</title>
        <authorList>
            <person name="Sakai H."/>
            <person name="Lee S.S."/>
            <person name="Tanaka T."/>
            <person name="Numa H."/>
            <person name="Kim J."/>
            <person name="Kawahara Y."/>
            <person name="Wakimoto H."/>
            <person name="Yang C.C."/>
            <person name="Iwamoto M."/>
            <person name="Abe T."/>
            <person name="Yamada Y."/>
            <person name="Muto A."/>
            <person name="Inokuchi H."/>
            <person name="Ikemura T."/>
            <person name="Matsumoto T."/>
            <person name="Sasaki T."/>
            <person name="Itoh T."/>
        </authorList>
    </citation>
    <scope>NUCLEOTIDE SEQUENCE [LARGE SCALE GENOMIC DNA]</scope>
    <source>
        <strain evidence="3">cv. Nipponbare</strain>
    </source>
</reference>